<dbReference type="CDD" id="cd06163">
    <property type="entry name" value="S2P-M50_PDZ_RseP-like"/>
    <property type="match status" value="1"/>
</dbReference>
<keyword evidence="9" id="KW-0482">Metalloprotease</keyword>
<dbReference type="InterPro" id="IPR004387">
    <property type="entry name" value="Pept_M50_Zn"/>
</dbReference>
<reference evidence="14" key="1">
    <citation type="journal article" date="2019" name="Int. J. Syst. Evol. Microbiol.">
        <title>The Global Catalogue of Microorganisms (GCM) 10K type strain sequencing project: providing services to taxonomists for standard genome sequencing and annotation.</title>
        <authorList>
            <consortium name="The Broad Institute Genomics Platform"/>
            <consortium name="The Broad Institute Genome Sequencing Center for Infectious Disease"/>
            <person name="Wu L."/>
            <person name="Ma J."/>
        </authorList>
    </citation>
    <scope>NUCLEOTIDE SEQUENCE [LARGE SCALE GENOMIC DNA]</scope>
    <source>
        <strain evidence="14">JCM 31486</strain>
    </source>
</reference>
<keyword evidence="8 11" id="KW-1133">Transmembrane helix</keyword>
<comment type="subcellular location">
    <subcellularLocation>
        <location evidence="2">Membrane</location>
        <topology evidence="2">Multi-pass membrane protein</topology>
    </subcellularLocation>
</comment>
<keyword evidence="14" id="KW-1185">Reference proteome</keyword>
<comment type="similarity">
    <text evidence="3">Belongs to the peptidase M50B family.</text>
</comment>
<evidence type="ECO:0000256" key="4">
    <source>
        <dbReference type="ARBA" id="ARBA00022670"/>
    </source>
</evidence>
<evidence type="ECO:0000256" key="7">
    <source>
        <dbReference type="ARBA" id="ARBA00022833"/>
    </source>
</evidence>
<dbReference type="Proteomes" id="UP001597045">
    <property type="component" value="Unassembled WGS sequence"/>
</dbReference>
<organism evidence="13 14">
    <name type="scientific">Kibdelosporangium lantanae</name>
    <dbReference type="NCBI Taxonomy" id="1497396"/>
    <lineage>
        <taxon>Bacteria</taxon>
        <taxon>Bacillati</taxon>
        <taxon>Actinomycetota</taxon>
        <taxon>Actinomycetes</taxon>
        <taxon>Pseudonocardiales</taxon>
        <taxon>Pseudonocardiaceae</taxon>
        <taxon>Kibdelosporangium</taxon>
    </lineage>
</organism>
<dbReference type="PANTHER" id="PTHR42837">
    <property type="entry name" value="REGULATOR OF SIGMA-E PROTEASE RSEP"/>
    <property type="match status" value="1"/>
</dbReference>
<dbReference type="Pfam" id="PF02163">
    <property type="entry name" value="Peptidase_M50"/>
    <property type="match status" value="1"/>
</dbReference>
<proteinExistence type="inferred from homology"/>
<feature type="non-terminal residue" evidence="13">
    <location>
        <position position="157"/>
    </location>
</feature>
<evidence type="ECO:0000256" key="10">
    <source>
        <dbReference type="ARBA" id="ARBA00023136"/>
    </source>
</evidence>
<dbReference type="GO" id="GO:0006508">
    <property type="term" value="P:proteolysis"/>
    <property type="evidence" value="ECO:0007669"/>
    <property type="project" value="UniProtKB-KW"/>
</dbReference>
<keyword evidence="10 11" id="KW-0472">Membrane</keyword>
<evidence type="ECO:0000313" key="14">
    <source>
        <dbReference type="Proteomes" id="UP001597045"/>
    </source>
</evidence>
<evidence type="ECO:0000313" key="13">
    <source>
        <dbReference type="EMBL" id="MFD1047967.1"/>
    </source>
</evidence>
<evidence type="ECO:0000256" key="3">
    <source>
        <dbReference type="ARBA" id="ARBA00007931"/>
    </source>
</evidence>
<evidence type="ECO:0000256" key="8">
    <source>
        <dbReference type="ARBA" id="ARBA00022989"/>
    </source>
</evidence>
<evidence type="ECO:0000256" key="2">
    <source>
        <dbReference type="ARBA" id="ARBA00004141"/>
    </source>
</evidence>
<protein>
    <submittedName>
        <fullName evidence="13">Site-2 protease family protein</fullName>
    </submittedName>
</protein>
<dbReference type="GO" id="GO:0008233">
    <property type="term" value="F:peptidase activity"/>
    <property type="evidence" value="ECO:0007669"/>
    <property type="project" value="UniProtKB-KW"/>
</dbReference>
<comment type="caution">
    <text evidence="13">The sequence shown here is derived from an EMBL/GenBank/DDBJ whole genome shotgun (WGS) entry which is preliminary data.</text>
</comment>
<accession>A0ABW3MCW8</accession>
<feature type="transmembrane region" description="Helical" evidence="11">
    <location>
        <begin position="97"/>
        <end position="118"/>
    </location>
</feature>
<comment type="cofactor">
    <cofactor evidence="1">
        <name>Zn(2+)</name>
        <dbReference type="ChEBI" id="CHEBI:29105"/>
    </cofactor>
</comment>
<keyword evidence="7" id="KW-0862">Zinc</keyword>
<evidence type="ECO:0000256" key="6">
    <source>
        <dbReference type="ARBA" id="ARBA00022801"/>
    </source>
</evidence>
<evidence type="ECO:0000256" key="11">
    <source>
        <dbReference type="SAM" id="Phobius"/>
    </source>
</evidence>
<evidence type="ECO:0000259" key="12">
    <source>
        <dbReference type="Pfam" id="PF02163"/>
    </source>
</evidence>
<gene>
    <name evidence="13" type="ORF">ACFQ1S_21730</name>
</gene>
<evidence type="ECO:0000256" key="9">
    <source>
        <dbReference type="ARBA" id="ARBA00023049"/>
    </source>
</evidence>
<sequence>MAYALGVVLFALGIGLSLALHEAGHMLTAKAFGMRVRRYFVGFGPKLFSFRRGDTEYGLKALPFGGFCEIAGMTTLDELSHDERSRAMYRHKAWKRTAVMMAGPVSHFLLGFLILYVMSVSMGLPNTAERPVLDSVHGCVVDDGKVCAPGQLGPAEA</sequence>
<dbReference type="PANTHER" id="PTHR42837:SF2">
    <property type="entry name" value="MEMBRANE METALLOPROTEASE ARASP2, CHLOROPLASTIC-RELATED"/>
    <property type="match status" value="1"/>
</dbReference>
<keyword evidence="4 13" id="KW-0645">Protease</keyword>
<dbReference type="EMBL" id="JBHTIS010001335">
    <property type="protein sequence ID" value="MFD1047967.1"/>
    <property type="molecule type" value="Genomic_DNA"/>
</dbReference>
<evidence type="ECO:0000256" key="5">
    <source>
        <dbReference type="ARBA" id="ARBA00022692"/>
    </source>
</evidence>
<name>A0ABW3MCW8_9PSEU</name>
<keyword evidence="6" id="KW-0378">Hydrolase</keyword>
<dbReference type="InterPro" id="IPR008915">
    <property type="entry name" value="Peptidase_M50"/>
</dbReference>
<evidence type="ECO:0000256" key="1">
    <source>
        <dbReference type="ARBA" id="ARBA00001947"/>
    </source>
</evidence>
<keyword evidence="5 11" id="KW-0812">Transmembrane</keyword>
<feature type="domain" description="Peptidase M50" evidence="12">
    <location>
        <begin position="10"/>
        <end position="123"/>
    </location>
</feature>